<organism evidence="1">
    <name type="scientific">Tanacetum cinerariifolium</name>
    <name type="common">Dalmatian daisy</name>
    <name type="synonym">Chrysanthemum cinerariifolium</name>
    <dbReference type="NCBI Taxonomy" id="118510"/>
    <lineage>
        <taxon>Eukaryota</taxon>
        <taxon>Viridiplantae</taxon>
        <taxon>Streptophyta</taxon>
        <taxon>Embryophyta</taxon>
        <taxon>Tracheophyta</taxon>
        <taxon>Spermatophyta</taxon>
        <taxon>Magnoliopsida</taxon>
        <taxon>eudicotyledons</taxon>
        <taxon>Gunneridae</taxon>
        <taxon>Pentapetalae</taxon>
        <taxon>asterids</taxon>
        <taxon>campanulids</taxon>
        <taxon>Asterales</taxon>
        <taxon>Asteraceae</taxon>
        <taxon>Asteroideae</taxon>
        <taxon>Anthemideae</taxon>
        <taxon>Anthemidinae</taxon>
        <taxon>Tanacetum</taxon>
    </lineage>
</organism>
<accession>A0A699S5V7</accession>
<protein>
    <submittedName>
        <fullName evidence="1">Uncharacterized protein</fullName>
    </submittedName>
</protein>
<name>A0A699S5V7_TANCI</name>
<gene>
    <name evidence="1" type="ORF">Tci_864637</name>
</gene>
<comment type="caution">
    <text evidence="1">The sequence shown here is derived from an EMBL/GenBank/DDBJ whole genome shotgun (WGS) entry which is preliminary data.</text>
</comment>
<sequence length="64" mass="7962">VIKSLREFESLQVKDQLYNYRTEDHIRECMFTLQQKDRNECLCSVSQWKHHRTLCLLPRLLRRR</sequence>
<feature type="non-terminal residue" evidence="1">
    <location>
        <position position="1"/>
    </location>
</feature>
<evidence type="ECO:0000313" key="1">
    <source>
        <dbReference type="EMBL" id="GFC92667.1"/>
    </source>
</evidence>
<proteinExistence type="predicted"/>
<reference evidence="1" key="1">
    <citation type="journal article" date="2019" name="Sci. Rep.">
        <title>Draft genome of Tanacetum cinerariifolium, the natural source of mosquito coil.</title>
        <authorList>
            <person name="Yamashiro T."/>
            <person name="Shiraishi A."/>
            <person name="Satake H."/>
            <person name="Nakayama K."/>
        </authorList>
    </citation>
    <scope>NUCLEOTIDE SEQUENCE</scope>
</reference>
<dbReference type="EMBL" id="BKCJ011138788">
    <property type="protein sequence ID" value="GFC92667.1"/>
    <property type="molecule type" value="Genomic_DNA"/>
</dbReference>
<dbReference type="AlphaFoldDB" id="A0A699S5V7"/>